<keyword evidence="6 11" id="KW-1133">Transmembrane helix</keyword>
<dbReference type="PANTHER" id="PTHR24062">
    <property type="entry name" value="VOMERONASAL TYPE-1 RECEPTOR"/>
    <property type="match status" value="1"/>
</dbReference>
<dbReference type="Pfam" id="PF03402">
    <property type="entry name" value="V1R"/>
    <property type="match status" value="1"/>
</dbReference>
<name>A0A061HUF0_CRIGR</name>
<evidence type="ECO:0000256" key="9">
    <source>
        <dbReference type="ARBA" id="ARBA00023170"/>
    </source>
</evidence>
<keyword evidence="8 11" id="KW-0472">Membrane</keyword>
<dbReference type="GO" id="GO:0016503">
    <property type="term" value="F:pheromone receptor activity"/>
    <property type="evidence" value="ECO:0007669"/>
    <property type="project" value="InterPro"/>
</dbReference>
<proteinExistence type="inferred from homology"/>
<accession>A0A061HUF0</accession>
<feature type="transmembrane region" description="Helical" evidence="11">
    <location>
        <begin position="17"/>
        <end position="38"/>
    </location>
</feature>
<reference evidence="13" key="1">
    <citation type="journal article" date="2013" name="Nat. Biotechnol.">
        <title>Chinese hamster genome sequenced from sorted chromosomes.</title>
        <authorList>
            <person name="Brinkrolf K."/>
            <person name="Rupp O."/>
            <person name="Laux H."/>
            <person name="Kollin F."/>
            <person name="Ernst W."/>
            <person name="Linke B."/>
            <person name="Kofler R."/>
            <person name="Romand S."/>
            <person name="Hesse F."/>
            <person name="Budach W.E."/>
            <person name="Galosy S."/>
            <person name="Muller D."/>
            <person name="Noll T."/>
            <person name="Wienberg J."/>
            <person name="Jostock T."/>
            <person name="Leonard M."/>
            <person name="Grillari J."/>
            <person name="Tauch A."/>
            <person name="Goesmann A."/>
            <person name="Helk B."/>
            <person name="Mott J.E."/>
            <person name="Puhler A."/>
            <person name="Borth N."/>
        </authorList>
    </citation>
    <scope>NUCLEOTIDE SEQUENCE [LARGE SCALE GENOMIC DNA]</scope>
    <source>
        <strain evidence="13">17A/GY</strain>
    </source>
</reference>
<evidence type="ECO:0000313" key="12">
    <source>
        <dbReference type="EMBL" id="ERE37056.1"/>
    </source>
</evidence>
<evidence type="ECO:0000256" key="6">
    <source>
        <dbReference type="ARBA" id="ARBA00022989"/>
    </source>
</evidence>
<comment type="similarity">
    <text evidence="2 11">Belongs to the G-protein coupled receptor 1 family.</text>
</comment>
<evidence type="ECO:0000256" key="5">
    <source>
        <dbReference type="ARBA" id="ARBA00022692"/>
    </source>
</evidence>
<gene>
    <name evidence="12" type="ORF">H671_21748</name>
</gene>
<keyword evidence="5 11" id="KW-0812">Transmembrane</keyword>
<dbReference type="SUPFAM" id="SSF81321">
    <property type="entry name" value="Family A G protein-coupled receptor-like"/>
    <property type="match status" value="1"/>
</dbReference>
<keyword evidence="9 11" id="KW-0675">Receptor</keyword>
<protein>
    <recommendedName>
        <fullName evidence="11">Vomeronasal type-1 receptor</fullName>
    </recommendedName>
</protein>
<keyword evidence="7 11" id="KW-0297">G-protein coupled receptor</keyword>
<dbReference type="GO" id="GO:0005886">
    <property type="term" value="C:plasma membrane"/>
    <property type="evidence" value="ECO:0007669"/>
    <property type="project" value="UniProtKB-SubCell"/>
</dbReference>
<dbReference type="Proteomes" id="UP000030759">
    <property type="component" value="Unassembled WGS sequence"/>
</dbReference>
<sequence length="139" mass="15379">DPWAETTRTSSMATTDVAIGVIFLAQTVIGILGNSYLFHHYLLGYRLRSTDYILQHLITANFLSLLCTGVPQTMAAFGMKDFLRDIGCKLVFYLHRVGRTVSISSTSFLSVFQAIAISPMGSTWAKCKFQAPRYIGSSL</sequence>
<dbReference type="Gene3D" id="1.20.1070.10">
    <property type="entry name" value="Rhodopsin 7-helix transmembrane proteins"/>
    <property type="match status" value="1"/>
</dbReference>
<dbReference type="EMBL" id="KE691447">
    <property type="protein sequence ID" value="ERE37056.1"/>
    <property type="molecule type" value="Genomic_DNA"/>
</dbReference>
<evidence type="ECO:0000256" key="4">
    <source>
        <dbReference type="ARBA" id="ARBA00022507"/>
    </source>
</evidence>
<comment type="subcellular location">
    <subcellularLocation>
        <location evidence="1 11">Cell membrane</location>
        <topology evidence="1 11">Multi-pass membrane protein</topology>
    </subcellularLocation>
</comment>
<dbReference type="GO" id="GO:0019236">
    <property type="term" value="P:response to pheromone"/>
    <property type="evidence" value="ECO:0007669"/>
    <property type="project" value="UniProtKB-KW"/>
</dbReference>
<evidence type="ECO:0000256" key="2">
    <source>
        <dbReference type="ARBA" id="ARBA00010663"/>
    </source>
</evidence>
<evidence type="ECO:0000256" key="10">
    <source>
        <dbReference type="ARBA" id="ARBA00023224"/>
    </source>
</evidence>
<evidence type="ECO:0000256" key="3">
    <source>
        <dbReference type="ARBA" id="ARBA00022475"/>
    </source>
</evidence>
<keyword evidence="3 11" id="KW-1003">Cell membrane</keyword>
<feature type="non-terminal residue" evidence="12">
    <location>
        <position position="1"/>
    </location>
</feature>
<dbReference type="AlphaFoldDB" id="A0A061HUF0"/>
<evidence type="ECO:0000256" key="7">
    <source>
        <dbReference type="ARBA" id="ARBA00023040"/>
    </source>
</evidence>
<keyword evidence="10 11" id="KW-0807">Transducer</keyword>
<evidence type="ECO:0000256" key="1">
    <source>
        <dbReference type="ARBA" id="ARBA00004651"/>
    </source>
</evidence>
<evidence type="ECO:0000256" key="8">
    <source>
        <dbReference type="ARBA" id="ARBA00023136"/>
    </source>
</evidence>
<keyword evidence="4 11" id="KW-0589">Pheromone response</keyword>
<comment type="caution">
    <text evidence="11">Lacks conserved residue(s) required for the propagation of feature annotation.</text>
</comment>
<evidence type="ECO:0000313" key="13">
    <source>
        <dbReference type="Proteomes" id="UP000030759"/>
    </source>
</evidence>
<evidence type="ECO:0000256" key="11">
    <source>
        <dbReference type="RuleBase" id="RU364061"/>
    </source>
</evidence>
<organism evidence="12 13">
    <name type="scientific">Cricetulus griseus</name>
    <name type="common">Chinese hamster</name>
    <name type="synonym">Cricetulus barabensis griseus</name>
    <dbReference type="NCBI Taxonomy" id="10029"/>
    <lineage>
        <taxon>Eukaryota</taxon>
        <taxon>Metazoa</taxon>
        <taxon>Chordata</taxon>
        <taxon>Craniata</taxon>
        <taxon>Vertebrata</taxon>
        <taxon>Euteleostomi</taxon>
        <taxon>Mammalia</taxon>
        <taxon>Eutheria</taxon>
        <taxon>Euarchontoglires</taxon>
        <taxon>Glires</taxon>
        <taxon>Rodentia</taxon>
        <taxon>Myomorpha</taxon>
        <taxon>Muroidea</taxon>
        <taxon>Cricetidae</taxon>
        <taxon>Cricetinae</taxon>
        <taxon>Cricetulus</taxon>
    </lineage>
</organism>
<dbReference type="InterPro" id="IPR004072">
    <property type="entry name" value="Vmron_rcpt_1"/>
</dbReference>